<feature type="compositionally biased region" description="Basic and acidic residues" evidence="1">
    <location>
        <begin position="244"/>
        <end position="253"/>
    </location>
</feature>
<protein>
    <submittedName>
        <fullName evidence="2">Uncharacterized protein</fullName>
    </submittedName>
</protein>
<name>G0QU43_ICHMU</name>
<proteinExistence type="predicted"/>
<dbReference type="InterPro" id="IPR014710">
    <property type="entry name" value="RmlC-like_jellyroll"/>
</dbReference>
<feature type="region of interest" description="Disordered" evidence="1">
    <location>
        <begin position="223"/>
        <end position="253"/>
    </location>
</feature>
<dbReference type="EMBL" id="GL983899">
    <property type="protein sequence ID" value="EGR31267.1"/>
    <property type="molecule type" value="Genomic_DNA"/>
</dbReference>
<gene>
    <name evidence="2" type="ORF">IMG5_114760</name>
</gene>
<organism evidence="2 3">
    <name type="scientific">Ichthyophthirius multifiliis</name>
    <name type="common">White spot disease agent</name>
    <name type="synonym">Ich</name>
    <dbReference type="NCBI Taxonomy" id="5932"/>
    <lineage>
        <taxon>Eukaryota</taxon>
        <taxon>Sar</taxon>
        <taxon>Alveolata</taxon>
        <taxon>Ciliophora</taxon>
        <taxon>Intramacronucleata</taxon>
        <taxon>Oligohymenophorea</taxon>
        <taxon>Hymenostomatida</taxon>
        <taxon>Ophryoglenina</taxon>
        <taxon>Ichthyophthirius</taxon>
    </lineage>
</organism>
<dbReference type="GeneID" id="14907408"/>
<keyword evidence="3" id="KW-1185">Reference proteome</keyword>
<dbReference type="InParanoid" id="G0QU43"/>
<evidence type="ECO:0000313" key="3">
    <source>
        <dbReference type="Proteomes" id="UP000008983"/>
    </source>
</evidence>
<accession>G0QU43</accession>
<evidence type="ECO:0000256" key="1">
    <source>
        <dbReference type="SAM" id="MobiDB-lite"/>
    </source>
</evidence>
<evidence type="ECO:0000313" key="2">
    <source>
        <dbReference type="EMBL" id="EGR31267.1"/>
    </source>
</evidence>
<dbReference type="Gene3D" id="2.60.120.10">
    <property type="entry name" value="Jelly Rolls"/>
    <property type="match status" value="1"/>
</dbReference>
<dbReference type="InterPro" id="IPR018490">
    <property type="entry name" value="cNMP-bd_dom_sf"/>
</dbReference>
<sequence>MIAFQNFNQLLKYILFLNLRLYIKKDNKVMPYLQLKMGNSGYFLIFVFFQLTQIKKEYKKRSLWMKNKMNIQNEYDGFNLKNYEEFCENPTGVLAKKGETKKQVMQKISNILIRSTIEINSDLVDSLTGFQCFGIQEIIYNKPRQTSVICKSQQGEIIQIKIKDMLLIASESPILKLLIIQKMMMTQKQNNQTNFNAEINILNQTGNQAKQYSFDLLNRNSNELKNTESNSNTFQSQRSSQNQNEKKKINSNDERNLIKKDYIIQKKNKKLEDDLQLKLPQIPINKLNMSMNFAQNNKQGNKKQQADHQDYRQLSSNCSQNESYFQQLLQSKRQINF</sequence>
<dbReference type="Proteomes" id="UP000008983">
    <property type="component" value="Unassembled WGS sequence"/>
</dbReference>
<feature type="compositionally biased region" description="Polar residues" evidence="1">
    <location>
        <begin position="223"/>
        <end position="243"/>
    </location>
</feature>
<dbReference type="AlphaFoldDB" id="G0QU43"/>
<dbReference type="RefSeq" id="XP_004034753.1">
    <property type="nucleotide sequence ID" value="XM_004034705.1"/>
</dbReference>
<dbReference type="SUPFAM" id="SSF51206">
    <property type="entry name" value="cAMP-binding domain-like"/>
    <property type="match status" value="1"/>
</dbReference>
<reference evidence="2 3" key="1">
    <citation type="submission" date="2011-07" db="EMBL/GenBank/DDBJ databases">
        <authorList>
            <person name="Coyne R."/>
            <person name="Brami D."/>
            <person name="Johnson J."/>
            <person name="Hostetler J."/>
            <person name="Hannick L."/>
            <person name="Clark T."/>
            <person name="Cassidy-Hanley D."/>
            <person name="Inman J."/>
        </authorList>
    </citation>
    <scope>NUCLEOTIDE SEQUENCE [LARGE SCALE GENOMIC DNA]</scope>
    <source>
        <strain evidence="2 3">G5</strain>
    </source>
</reference>